<sequence length="162" mass="18591">MANFFNHSTILRFSNLSNSKTVILPRNLDLSTWRFPEEHKDANPNFKKRRSFSKYGDGRSSKTDPSYKNRLRSPRFSDDPQKNTRTSSRNFKKQVTFTARFSDDPQVVFICGGMSESPQISGILVLQGTWNDEIPFHPTVPIHPIHTLVSFYLPISESLLLA</sequence>
<feature type="compositionally biased region" description="Basic and acidic residues" evidence="1">
    <location>
        <begin position="56"/>
        <end position="67"/>
    </location>
</feature>
<evidence type="ECO:0000313" key="3">
    <source>
        <dbReference type="Proteomes" id="UP000028999"/>
    </source>
</evidence>
<reference evidence="2 3" key="1">
    <citation type="journal article" date="2014" name="Science">
        <title>Plant genetics. Early allopolyploid evolution in the post-Neolithic Brassica napus oilseed genome.</title>
        <authorList>
            <person name="Chalhoub B."/>
            <person name="Denoeud F."/>
            <person name="Liu S."/>
            <person name="Parkin I.A."/>
            <person name="Tang H."/>
            <person name="Wang X."/>
            <person name="Chiquet J."/>
            <person name="Belcram H."/>
            <person name="Tong C."/>
            <person name="Samans B."/>
            <person name="Correa M."/>
            <person name="Da Silva C."/>
            <person name="Just J."/>
            <person name="Falentin C."/>
            <person name="Koh C.S."/>
            <person name="Le Clainche I."/>
            <person name="Bernard M."/>
            <person name="Bento P."/>
            <person name="Noel B."/>
            <person name="Labadie K."/>
            <person name="Alberti A."/>
            <person name="Charles M."/>
            <person name="Arnaud D."/>
            <person name="Guo H."/>
            <person name="Daviaud C."/>
            <person name="Alamery S."/>
            <person name="Jabbari K."/>
            <person name="Zhao M."/>
            <person name="Edger P.P."/>
            <person name="Chelaifa H."/>
            <person name="Tack D."/>
            <person name="Lassalle G."/>
            <person name="Mestiri I."/>
            <person name="Schnel N."/>
            <person name="Le Paslier M.C."/>
            <person name="Fan G."/>
            <person name="Renault V."/>
            <person name="Bayer P.E."/>
            <person name="Golicz A.A."/>
            <person name="Manoli S."/>
            <person name="Lee T.H."/>
            <person name="Thi V.H."/>
            <person name="Chalabi S."/>
            <person name="Hu Q."/>
            <person name="Fan C."/>
            <person name="Tollenaere R."/>
            <person name="Lu Y."/>
            <person name="Battail C."/>
            <person name="Shen J."/>
            <person name="Sidebottom C.H."/>
            <person name="Wang X."/>
            <person name="Canaguier A."/>
            <person name="Chauveau A."/>
            <person name="Berard A."/>
            <person name="Deniot G."/>
            <person name="Guan M."/>
            <person name="Liu Z."/>
            <person name="Sun F."/>
            <person name="Lim Y.P."/>
            <person name="Lyons E."/>
            <person name="Town C.D."/>
            <person name="Bancroft I."/>
            <person name="Wang X."/>
            <person name="Meng J."/>
            <person name="Ma J."/>
            <person name="Pires J.C."/>
            <person name="King G.J."/>
            <person name="Brunel D."/>
            <person name="Delourme R."/>
            <person name="Renard M."/>
            <person name="Aury J.M."/>
            <person name="Adams K.L."/>
            <person name="Batley J."/>
            <person name="Snowdon R.J."/>
            <person name="Tost J."/>
            <person name="Edwards D."/>
            <person name="Zhou Y."/>
            <person name="Hua W."/>
            <person name="Sharpe A.G."/>
            <person name="Paterson A.H."/>
            <person name="Guan C."/>
            <person name="Wincker P."/>
        </authorList>
    </citation>
    <scope>NUCLEOTIDE SEQUENCE [LARGE SCALE GENOMIC DNA]</scope>
    <source>
        <strain evidence="3">cv. Darmor-bzh</strain>
    </source>
</reference>
<name>A0A078J4F7_BRANA</name>
<accession>A0A078J4F7</accession>
<dbReference type="Gramene" id="CDY58783">
    <property type="protein sequence ID" value="CDY58783"/>
    <property type="gene ID" value="GSBRNA2T00025139001"/>
</dbReference>
<dbReference type="PaxDb" id="3708-A0A078J4F7"/>
<protein>
    <submittedName>
        <fullName evidence="2">BnaCnng33830D protein</fullName>
    </submittedName>
</protein>
<dbReference type="Proteomes" id="UP000028999">
    <property type="component" value="Unassembled WGS sequence"/>
</dbReference>
<dbReference type="AlphaFoldDB" id="A0A078J4F7"/>
<keyword evidence="3" id="KW-1185">Reference proteome</keyword>
<gene>
    <name evidence="2" type="primary">BnaCnng33830D</name>
    <name evidence="2" type="ORF">GSBRNA2T00025139001</name>
</gene>
<organism evidence="2 3">
    <name type="scientific">Brassica napus</name>
    <name type="common">Rape</name>
    <dbReference type="NCBI Taxonomy" id="3708"/>
    <lineage>
        <taxon>Eukaryota</taxon>
        <taxon>Viridiplantae</taxon>
        <taxon>Streptophyta</taxon>
        <taxon>Embryophyta</taxon>
        <taxon>Tracheophyta</taxon>
        <taxon>Spermatophyta</taxon>
        <taxon>Magnoliopsida</taxon>
        <taxon>eudicotyledons</taxon>
        <taxon>Gunneridae</taxon>
        <taxon>Pentapetalae</taxon>
        <taxon>rosids</taxon>
        <taxon>malvids</taxon>
        <taxon>Brassicales</taxon>
        <taxon>Brassicaceae</taxon>
        <taxon>Brassiceae</taxon>
        <taxon>Brassica</taxon>
    </lineage>
</organism>
<evidence type="ECO:0000313" key="2">
    <source>
        <dbReference type="EMBL" id="CDY58783.1"/>
    </source>
</evidence>
<dbReference type="EMBL" id="LK033698">
    <property type="protein sequence ID" value="CDY58783.1"/>
    <property type="molecule type" value="Genomic_DNA"/>
</dbReference>
<feature type="region of interest" description="Disordered" evidence="1">
    <location>
        <begin position="39"/>
        <end position="89"/>
    </location>
</feature>
<proteinExistence type="predicted"/>
<evidence type="ECO:0000256" key="1">
    <source>
        <dbReference type="SAM" id="MobiDB-lite"/>
    </source>
</evidence>